<proteinExistence type="predicted"/>
<dbReference type="AlphaFoldDB" id="A0A671RPL0"/>
<reference evidence="1" key="1">
    <citation type="submission" date="2025-08" db="UniProtKB">
        <authorList>
            <consortium name="Ensembl"/>
        </authorList>
    </citation>
    <scope>IDENTIFICATION</scope>
</reference>
<sequence length="106" mass="12331">MHCQFIKHNWVKNMHVNALSIKSNAHVPNKSHDEQKPKKKQQLYIYNFLNCESIVEGKETLDLPRLPSGGRRDSCFALILPQDKFLLLLSDSPDEYHQTSKNISQR</sequence>
<dbReference type="Proteomes" id="UP000472260">
    <property type="component" value="Unassembled WGS sequence"/>
</dbReference>
<evidence type="ECO:0000313" key="2">
    <source>
        <dbReference type="Proteomes" id="UP000472260"/>
    </source>
</evidence>
<accession>A0A671RPL0</accession>
<protein>
    <submittedName>
        <fullName evidence="1">Uncharacterized protein</fullName>
    </submittedName>
</protein>
<name>A0A671RPL0_9TELE</name>
<keyword evidence="2" id="KW-1185">Reference proteome</keyword>
<organism evidence="1 2">
    <name type="scientific">Sinocyclocheilus anshuiensis</name>
    <dbReference type="NCBI Taxonomy" id="1608454"/>
    <lineage>
        <taxon>Eukaryota</taxon>
        <taxon>Metazoa</taxon>
        <taxon>Chordata</taxon>
        <taxon>Craniata</taxon>
        <taxon>Vertebrata</taxon>
        <taxon>Euteleostomi</taxon>
        <taxon>Actinopterygii</taxon>
        <taxon>Neopterygii</taxon>
        <taxon>Teleostei</taxon>
        <taxon>Ostariophysi</taxon>
        <taxon>Cypriniformes</taxon>
        <taxon>Cyprinidae</taxon>
        <taxon>Cyprininae</taxon>
        <taxon>Sinocyclocheilus</taxon>
    </lineage>
</organism>
<dbReference type="Ensembl" id="ENSSANT00000090721.1">
    <property type="protein sequence ID" value="ENSSANP00000085355.1"/>
    <property type="gene ID" value="ENSSANG00000042384.1"/>
</dbReference>
<evidence type="ECO:0000313" key="1">
    <source>
        <dbReference type="Ensembl" id="ENSSANP00000085355.1"/>
    </source>
</evidence>
<reference evidence="1" key="2">
    <citation type="submission" date="2025-09" db="UniProtKB">
        <authorList>
            <consortium name="Ensembl"/>
        </authorList>
    </citation>
    <scope>IDENTIFICATION</scope>
</reference>